<dbReference type="AlphaFoldDB" id="A0A317TB53"/>
<dbReference type="EMBL" id="PDNZ01000002">
    <property type="protein sequence ID" value="PWW82971.1"/>
    <property type="molecule type" value="Genomic_DNA"/>
</dbReference>
<dbReference type="Proteomes" id="UP000246278">
    <property type="component" value="Unassembled WGS sequence"/>
</dbReference>
<dbReference type="CDD" id="cd02588">
    <property type="entry name" value="HAD_L2-DEX"/>
    <property type="match status" value="1"/>
</dbReference>
<dbReference type="Gene3D" id="1.10.150.240">
    <property type="entry name" value="Putative phosphatase, domain 2"/>
    <property type="match status" value="1"/>
</dbReference>
<dbReference type="SUPFAM" id="SSF56784">
    <property type="entry name" value="HAD-like"/>
    <property type="match status" value="1"/>
</dbReference>
<dbReference type="GO" id="GO:0019120">
    <property type="term" value="F:hydrolase activity, acting on acid halide bonds, in C-halide compounds"/>
    <property type="evidence" value="ECO:0007669"/>
    <property type="project" value="InterPro"/>
</dbReference>
<dbReference type="RefSeq" id="WP_110022685.1">
    <property type="nucleotide sequence ID" value="NZ_PDNZ01000002.1"/>
</dbReference>
<accession>A0A317TB53</accession>
<keyword evidence="4" id="KW-1185">Reference proteome</keyword>
<dbReference type="SFLD" id="SFLDS00003">
    <property type="entry name" value="Haloacid_Dehalogenase"/>
    <property type="match status" value="1"/>
</dbReference>
<dbReference type="NCBIfam" id="TIGR01428">
    <property type="entry name" value="HAD_type_II"/>
    <property type="match status" value="1"/>
</dbReference>
<dbReference type="InterPro" id="IPR023214">
    <property type="entry name" value="HAD_sf"/>
</dbReference>
<comment type="similarity">
    <text evidence="1">Belongs to the HAD-like hydrolase superfamily. S-2-haloalkanoic acid dehalogenase family.</text>
</comment>
<evidence type="ECO:0000256" key="1">
    <source>
        <dbReference type="ARBA" id="ARBA00008106"/>
    </source>
</evidence>
<reference evidence="4" key="1">
    <citation type="submission" date="2017-10" db="EMBL/GenBank/DDBJ databases">
        <authorList>
            <person name="Gaisin V.A."/>
            <person name="Rysina M.S."/>
            <person name="Grouzdev D.S."/>
        </authorList>
    </citation>
    <scope>NUCLEOTIDE SEQUENCE [LARGE SCALE GENOMIC DNA]</scope>
    <source>
        <strain evidence="4">V1</strain>
    </source>
</reference>
<protein>
    <submittedName>
        <fullName evidence="3">Haloacid dehalogenase type II</fullName>
    </submittedName>
</protein>
<dbReference type="SFLD" id="SFLDG01129">
    <property type="entry name" value="C1.5:_HAD__Beta-PGM__Phosphata"/>
    <property type="match status" value="1"/>
</dbReference>
<dbReference type="Pfam" id="PF00702">
    <property type="entry name" value="Hydrolase"/>
    <property type="match status" value="1"/>
</dbReference>
<dbReference type="NCBIfam" id="TIGR01493">
    <property type="entry name" value="HAD-SF-IA-v2"/>
    <property type="match status" value="1"/>
</dbReference>
<dbReference type="InterPro" id="IPR036412">
    <property type="entry name" value="HAD-like_sf"/>
</dbReference>
<dbReference type="PANTHER" id="PTHR43316:SF3">
    <property type="entry name" value="HALOACID DEHALOGENASE, TYPE II (AFU_ORTHOLOGUE AFUA_2G07750)-RELATED"/>
    <property type="match status" value="1"/>
</dbReference>
<dbReference type="Gene3D" id="3.40.50.1000">
    <property type="entry name" value="HAD superfamily/HAD-like"/>
    <property type="match status" value="1"/>
</dbReference>
<dbReference type="InterPro" id="IPR006328">
    <property type="entry name" value="2-HAD"/>
</dbReference>
<organism evidence="3 4">
    <name type="scientific">Prosthecochloris marina</name>
    <dbReference type="NCBI Taxonomy" id="2017681"/>
    <lineage>
        <taxon>Bacteria</taxon>
        <taxon>Pseudomonadati</taxon>
        <taxon>Chlorobiota</taxon>
        <taxon>Chlorobiia</taxon>
        <taxon>Chlorobiales</taxon>
        <taxon>Chlorobiaceae</taxon>
        <taxon>Prosthecochloris</taxon>
    </lineage>
</organism>
<gene>
    <name evidence="3" type="ORF">CR164_03295</name>
</gene>
<name>A0A317TB53_9CHLB</name>
<proteinExistence type="inferred from homology"/>
<evidence type="ECO:0000313" key="4">
    <source>
        <dbReference type="Proteomes" id="UP000246278"/>
    </source>
</evidence>
<dbReference type="InterPro" id="IPR006439">
    <property type="entry name" value="HAD-SF_hydro_IA"/>
</dbReference>
<dbReference type="InterPro" id="IPR051540">
    <property type="entry name" value="S-2-haloacid_dehalogenase"/>
</dbReference>
<dbReference type="PANTHER" id="PTHR43316">
    <property type="entry name" value="HYDROLASE, HALOACID DELAHOGENASE-RELATED"/>
    <property type="match status" value="1"/>
</dbReference>
<dbReference type="PRINTS" id="PR00413">
    <property type="entry name" value="HADHALOGNASE"/>
</dbReference>
<comment type="caution">
    <text evidence="3">The sequence shown here is derived from an EMBL/GenBank/DDBJ whole genome shotgun (WGS) entry which is preliminary data.</text>
</comment>
<keyword evidence="2" id="KW-0378">Hydrolase</keyword>
<evidence type="ECO:0000313" key="3">
    <source>
        <dbReference type="EMBL" id="PWW82971.1"/>
    </source>
</evidence>
<sequence>MNPTLAFDVYGTLIDTHGLVSKLRETAGEKAEEFSRIWREKQLEYSFRRGLMQNYESFAVCTRDALDYACAFCKAPLTARQKDDLLERYRTLPAFGDAEESLKALKASGFRLFAFSNGSAEAVETLLAAAGIREQFLGVVSVEELRSFKPNPAVYSHFLRKSGASGDGAWLISSNPFDVIGALSAGMRAAWVKRSPEAIFDPWGCEPTLTVSGLDELEEHISAFMVNGGVQVR</sequence>
<dbReference type="OrthoDB" id="264363at2"/>
<evidence type="ECO:0000256" key="2">
    <source>
        <dbReference type="ARBA" id="ARBA00022801"/>
    </source>
</evidence>
<dbReference type="InterPro" id="IPR023198">
    <property type="entry name" value="PGP-like_dom2"/>
</dbReference>